<dbReference type="PROSITE" id="PS50053">
    <property type="entry name" value="UBIQUITIN_2"/>
    <property type="match status" value="1"/>
</dbReference>
<dbReference type="InterPro" id="IPR000626">
    <property type="entry name" value="Ubiquitin-like_dom"/>
</dbReference>
<keyword evidence="3" id="KW-1185">Reference proteome</keyword>
<dbReference type="InterPro" id="IPR029071">
    <property type="entry name" value="Ubiquitin-like_domsf"/>
</dbReference>
<gene>
    <name evidence="2" type="ORF">ACH5RR_005422</name>
</gene>
<comment type="caution">
    <text evidence="2">The sequence shown here is derived from an EMBL/GenBank/DDBJ whole genome shotgun (WGS) entry which is preliminary data.</text>
</comment>
<dbReference type="EMBL" id="JBJUIK010000003">
    <property type="protein sequence ID" value="KAL3531901.1"/>
    <property type="molecule type" value="Genomic_DNA"/>
</dbReference>
<dbReference type="Gene3D" id="3.10.20.90">
    <property type="entry name" value="Phosphatidylinositol 3-kinase Catalytic Subunit, Chain A, domain 1"/>
    <property type="match status" value="1"/>
</dbReference>
<protein>
    <recommendedName>
        <fullName evidence="1">Ubiquitin-like domain-containing protein</fullName>
    </recommendedName>
</protein>
<name>A0ABD3AL49_9GENT</name>
<proteinExistence type="predicted"/>
<accession>A0ABD3AL49</accession>
<evidence type="ECO:0000259" key="1">
    <source>
        <dbReference type="PROSITE" id="PS50053"/>
    </source>
</evidence>
<dbReference type="SUPFAM" id="SSF54236">
    <property type="entry name" value="Ubiquitin-like"/>
    <property type="match status" value="1"/>
</dbReference>
<evidence type="ECO:0000313" key="2">
    <source>
        <dbReference type="EMBL" id="KAL3531901.1"/>
    </source>
</evidence>
<reference evidence="2 3" key="1">
    <citation type="submission" date="2024-11" db="EMBL/GenBank/DDBJ databases">
        <title>A near-complete genome assembly of Cinchona calisaya.</title>
        <authorList>
            <person name="Lian D.C."/>
            <person name="Zhao X.W."/>
            <person name="Wei L."/>
        </authorList>
    </citation>
    <scope>NUCLEOTIDE SEQUENCE [LARGE SCALE GENOMIC DNA]</scope>
    <source>
        <tissue evidence="2">Nenye</tissue>
    </source>
</reference>
<dbReference type="Proteomes" id="UP001630127">
    <property type="component" value="Unassembled WGS sequence"/>
</dbReference>
<feature type="domain" description="Ubiquitin-like" evidence="1">
    <location>
        <begin position="296"/>
        <end position="328"/>
    </location>
</feature>
<sequence length="355" mass="40222">MKRHPSGSAAINLCRRLQGIVSPSSTTRCFFKTFLALSWNLELLVTYDGGMCESIGEYDGHREPLEIVDAALQRAETASNEKSRASAVGSMLRFIEPRLKGYQEKNLLLVMSGMRFESKYFQQTDELNQFRQEIKLFLDGVLNCAVLQPVQESDRQVPLMDRLTSRLSMPDLENTNVRLKDTIDLSCSALQQPRHFEIPPRFYGSIAYVFSSTSLCKTSVIDILTLVDTIYKKYDEYDIDKQDFNVSGSSFEVVAEGLDTLKTIAHDKNKGLDKEVPLMDEIDTKLEFEVMNNGSFFAGKLLENGRTLADYSIQKEYNLHLVLCLRGSAFSKFLDFKNVLMARNGGMRESIGEML</sequence>
<organism evidence="2 3">
    <name type="scientific">Cinchona calisaya</name>
    <dbReference type="NCBI Taxonomy" id="153742"/>
    <lineage>
        <taxon>Eukaryota</taxon>
        <taxon>Viridiplantae</taxon>
        <taxon>Streptophyta</taxon>
        <taxon>Embryophyta</taxon>
        <taxon>Tracheophyta</taxon>
        <taxon>Spermatophyta</taxon>
        <taxon>Magnoliopsida</taxon>
        <taxon>eudicotyledons</taxon>
        <taxon>Gunneridae</taxon>
        <taxon>Pentapetalae</taxon>
        <taxon>asterids</taxon>
        <taxon>lamiids</taxon>
        <taxon>Gentianales</taxon>
        <taxon>Rubiaceae</taxon>
        <taxon>Cinchonoideae</taxon>
        <taxon>Cinchoneae</taxon>
        <taxon>Cinchona</taxon>
    </lineage>
</organism>
<dbReference type="AlphaFoldDB" id="A0ABD3AL49"/>
<evidence type="ECO:0000313" key="3">
    <source>
        <dbReference type="Proteomes" id="UP001630127"/>
    </source>
</evidence>